<dbReference type="PANTHER" id="PTHR43236:SF1">
    <property type="entry name" value="BLL7220 PROTEIN"/>
    <property type="match status" value="1"/>
</dbReference>
<protein>
    <submittedName>
        <fullName evidence="2">ImmA/IrrE family metallo-endopeptidase</fullName>
    </submittedName>
</protein>
<keyword evidence="3" id="KW-1185">Reference proteome</keyword>
<evidence type="ECO:0000313" key="2">
    <source>
        <dbReference type="EMBL" id="QZD91183.1"/>
    </source>
</evidence>
<dbReference type="InterPro" id="IPR052345">
    <property type="entry name" value="Rad_response_metalloprotease"/>
</dbReference>
<dbReference type="InterPro" id="IPR010359">
    <property type="entry name" value="IrrE_HExxH"/>
</dbReference>
<reference evidence="2 3" key="1">
    <citation type="submission" date="2021-08" db="EMBL/GenBank/DDBJ databases">
        <title>Comparative Genomics Analysis of the Genus Qipengyuania Reveals Extensive Genetic Diversity and Metabolic Versatility, Including the Description of Fifteen Novel Species.</title>
        <authorList>
            <person name="Liu Y."/>
        </authorList>
    </citation>
    <scope>NUCLEOTIDE SEQUENCE [LARGE SCALE GENOMIC DNA]</scope>
    <source>
        <strain evidence="2 3">1NDH13</strain>
    </source>
</reference>
<dbReference type="Gene3D" id="1.10.10.2910">
    <property type="match status" value="1"/>
</dbReference>
<feature type="domain" description="IrrE N-terminal-like" evidence="1">
    <location>
        <begin position="6"/>
        <end position="96"/>
    </location>
</feature>
<dbReference type="RefSeq" id="WP_221426637.1">
    <property type="nucleotide sequence ID" value="NZ_CP081295.1"/>
</dbReference>
<sequence length="198" mass="22205">MAAGLSLAHELGHFLIEAHRPREGLLMECALGDLFLLSPRDKDRRRRIEGEANRFAAHLLMPRKRIREYIGYKGTSIETIVAMASDMNVSKEAMARAFVDAHHEPVAIVVARHGKLERFYRSEDFPFLPLSKGDPLPSGTLSSDPIEAGQFTEAEKIEADEWFDDRQANRGLALTEQALGQAKGYSLTLLQTELDDEE</sequence>
<organism evidence="2 3">
    <name type="scientific">Qipengyuania aurantiaca</name>
    <dbReference type="NCBI Taxonomy" id="2867233"/>
    <lineage>
        <taxon>Bacteria</taxon>
        <taxon>Pseudomonadati</taxon>
        <taxon>Pseudomonadota</taxon>
        <taxon>Alphaproteobacteria</taxon>
        <taxon>Sphingomonadales</taxon>
        <taxon>Erythrobacteraceae</taxon>
        <taxon>Qipengyuania</taxon>
    </lineage>
</organism>
<accession>A0ABX8ZU63</accession>
<gene>
    <name evidence="2" type="ORF">K3148_06290</name>
</gene>
<proteinExistence type="predicted"/>
<evidence type="ECO:0000259" key="1">
    <source>
        <dbReference type="Pfam" id="PF06114"/>
    </source>
</evidence>
<dbReference type="EMBL" id="CP081295">
    <property type="protein sequence ID" value="QZD91183.1"/>
    <property type="molecule type" value="Genomic_DNA"/>
</dbReference>
<evidence type="ECO:0000313" key="3">
    <source>
        <dbReference type="Proteomes" id="UP000824281"/>
    </source>
</evidence>
<name>A0ABX8ZU63_9SPHN</name>
<dbReference type="Proteomes" id="UP000824281">
    <property type="component" value="Chromosome"/>
</dbReference>
<dbReference type="Pfam" id="PF06114">
    <property type="entry name" value="Peptidase_M78"/>
    <property type="match status" value="1"/>
</dbReference>
<dbReference type="PANTHER" id="PTHR43236">
    <property type="entry name" value="ANTITOXIN HIGA1"/>
    <property type="match status" value="1"/>
</dbReference>